<dbReference type="OrthoDB" id="417697at2759"/>
<dbReference type="PANTHER" id="PTHR22809:SF5">
    <property type="entry name" value="TRNA N(3)-METHYLCYTIDINE METHYLTRANSFERASE METTL6"/>
    <property type="match status" value="1"/>
</dbReference>
<evidence type="ECO:0000256" key="1">
    <source>
        <dbReference type="ARBA" id="ARBA00009725"/>
    </source>
</evidence>
<name>A0A177ARC0_9BILA</name>
<feature type="non-terminal residue" evidence="4">
    <location>
        <position position="241"/>
    </location>
</feature>
<evidence type="ECO:0000256" key="3">
    <source>
        <dbReference type="ARBA" id="ARBA00022679"/>
    </source>
</evidence>
<evidence type="ECO:0000313" key="4">
    <source>
        <dbReference type="EMBL" id="OAF64525.1"/>
    </source>
</evidence>
<evidence type="ECO:0000256" key="2">
    <source>
        <dbReference type="ARBA" id="ARBA00022603"/>
    </source>
</evidence>
<dbReference type="GO" id="GO:0032259">
    <property type="term" value="P:methylation"/>
    <property type="evidence" value="ECO:0007669"/>
    <property type="project" value="UniProtKB-KW"/>
</dbReference>
<evidence type="ECO:0000313" key="5">
    <source>
        <dbReference type="Proteomes" id="UP000078046"/>
    </source>
</evidence>
<comment type="caution">
    <text evidence="4">The sequence shown here is derived from an EMBL/GenBank/DDBJ whole genome shotgun (WGS) entry which is preliminary data.</text>
</comment>
<dbReference type="GO" id="GO:0008757">
    <property type="term" value="F:S-adenosylmethionine-dependent methyltransferase activity"/>
    <property type="evidence" value="ECO:0007669"/>
    <property type="project" value="UniProtKB-ARBA"/>
</dbReference>
<keyword evidence="2 4" id="KW-0489">Methyltransferase</keyword>
<proteinExistence type="inferred from homology"/>
<dbReference type="PANTHER" id="PTHR22809">
    <property type="entry name" value="METHYLTRANSFERASE-RELATED"/>
    <property type="match status" value="1"/>
</dbReference>
<dbReference type="EMBL" id="LWCA01001775">
    <property type="protein sequence ID" value="OAF64525.1"/>
    <property type="molecule type" value="Genomic_DNA"/>
</dbReference>
<dbReference type="AlphaFoldDB" id="A0A177ARC0"/>
<dbReference type="InterPro" id="IPR026113">
    <property type="entry name" value="METTL2/6/8-like"/>
</dbReference>
<organism evidence="4 5">
    <name type="scientific">Intoshia linei</name>
    <dbReference type="NCBI Taxonomy" id="1819745"/>
    <lineage>
        <taxon>Eukaryota</taxon>
        <taxon>Metazoa</taxon>
        <taxon>Spiralia</taxon>
        <taxon>Lophotrochozoa</taxon>
        <taxon>Mesozoa</taxon>
        <taxon>Orthonectida</taxon>
        <taxon>Rhopaluridae</taxon>
        <taxon>Intoshia</taxon>
    </lineage>
</organism>
<accession>A0A177ARC0</accession>
<dbReference type="GO" id="GO:0008173">
    <property type="term" value="F:RNA methyltransferase activity"/>
    <property type="evidence" value="ECO:0007669"/>
    <property type="project" value="UniProtKB-ARBA"/>
</dbReference>
<dbReference type="Gene3D" id="3.40.50.150">
    <property type="entry name" value="Vaccinia Virus protein VP39"/>
    <property type="match status" value="1"/>
</dbReference>
<gene>
    <name evidence="4" type="ORF">A3Q56_07775</name>
</gene>
<dbReference type="CDD" id="cd02440">
    <property type="entry name" value="AdoMet_MTases"/>
    <property type="match status" value="1"/>
</dbReference>
<keyword evidence="3 4" id="KW-0808">Transferase</keyword>
<dbReference type="Proteomes" id="UP000078046">
    <property type="component" value="Unassembled WGS sequence"/>
</dbReference>
<dbReference type="Pfam" id="PF13489">
    <property type="entry name" value="Methyltransf_23"/>
    <property type="match status" value="1"/>
</dbReference>
<reference evidence="4 5" key="1">
    <citation type="submission" date="2016-04" db="EMBL/GenBank/DDBJ databases">
        <title>The genome of Intoshia linei affirms orthonectids as highly simplified spiralians.</title>
        <authorList>
            <person name="Mikhailov K.V."/>
            <person name="Slusarev G.S."/>
            <person name="Nikitin M.A."/>
            <person name="Logacheva M.D."/>
            <person name="Penin A."/>
            <person name="Aleoshin V."/>
            <person name="Panchin Y.V."/>
        </authorList>
    </citation>
    <scope>NUCLEOTIDE SEQUENCE [LARGE SCALE GENOMIC DNA]</scope>
    <source>
        <strain evidence="4">Intl2013</strain>
        <tissue evidence="4">Whole animal</tissue>
    </source>
</reference>
<dbReference type="InterPro" id="IPR029063">
    <property type="entry name" value="SAM-dependent_MTases_sf"/>
</dbReference>
<keyword evidence="5" id="KW-1185">Reference proteome</keyword>
<protein>
    <submittedName>
        <fullName evidence="4">Methyltransferase-like protein 6</fullName>
    </submittedName>
</protein>
<dbReference type="SUPFAM" id="SSF53335">
    <property type="entry name" value="S-adenosyl-L-methionine-dependent methyltransferases"/>
    <property type="match status" value="1"/>
</dbReference>
<dbReference type="PIRSF" id="PIRSF037755">
    <property type="entry name" value="Mettl2_prd"/>
    <property type="match status" value="1"/>
</dbReference>
<sequence>MDLPKHKKSKNCILLTSTEEENLKYQDKSILSTRLADKIEKNVEINWDKFYNRNNDNFYRNRYWFRNEFPKEIFCIQNLQFLDVGCGVGNLSFPLYQYVCKLKLDWNFTLIDFSHRAIKLVKENQYFNKDEMTALHFDIVQDLAFDGKVLQIEKFNFVTLIYVLSAIHPNNFCKVLTNIFKIMKPGGYLFFRDYAINDHAMIRFKRDRKISDQLYVRQDGTRSYFFELNNNKRIIKKSSSI</sequence>
<comment type="similarity">
    <text evidence="1">Belongs to the methyltransferase superfamily. METL family.</text>
</comment>